<evidence type="ECO:0000313" key="7">
    <source>
        <dbReference type="EMBL" id="KAK9991936.1"/>
    </source>
</evidence>
<evidence type="ECO:0000256" key="5">
    <source>
        <dbReference type="ARBA" id="ARBA00023136"/>
    </source>
</evidence>
<evidence type="ECO:0000256" key="2">
    <source>
        <dbReference type="ARBA" id="ARBA00005982"/>
    </source>
</evidence>
<dbReference type="GO" id="GO:0022857">
    <property type="term" value="F:transmembrane transporter activity"/>
    <property type="evidence" value="ECO:0007669"/>
    <property type="project" value="InterPro"/>
</dbReference>
<evidence type="ECO:0000256" key="1">
    <source>
        <dbReference type="ARBA" id="ARBA00004141"/>
    </source>
</evidence>
<comment type="caution">
    <text evidence="7">The sequence shown here is derived from an EMBL/GenBank/DDBJ whole genome shotgun (WGS) entry which is preliminary data.</text>
</comment>
<keyword evidence="8" id="KW-1185">Reference proteome</keyword>
<dbReference type="Gene3D" id="1.20.1250.20">
    <property type="entry name" value="MFS general substrate transporter like domains"/>
    <property type="match status" value="1"/>
</dbReference>
<evidence type="ECO:0000256" key="3">
    <source>
        <dbReference type="ARBA" id="ARBA00022692"/>
    </source>
</evidence>
<organism evidence="7 8">
    <name type="scientific">Lithocarpus litseifolius</name>
    <dbReference type="NCBI Taxonomy" id="425828"/>
    <lineage>
        <taxon>Eukaryota</taxon>
        <taxon>Viridiplantae</taxon>
        <taxon>Streptophyta</taxon>
        <taxon>Embryophyta</taxon>
        <taxon>Tracheophyta</taxon>
        <taxon>Spermatophyta</taxon>
        <taxon>Magnoliopsida</taxon>
        <taxon>eudicotyledons</taxon>
        <taxon>Gunneridae</taxon>
        <taxon>Pentapetalae</taxon>
        <taxon>rosids</taxon>
        <taxon>fabids</taxon>
        <taxon>Fagales</taxon>
        <taxon>Fagaceae</taxon>
        <taxon>Lithocarpus</taxon>
    </lineage>
</organism>
<dbReference type="EMBL" id="JAZDWU010000009">
    <property type="protein sequence ID" value="KAK9991936.1"/>
    <property type="molecule type" value="Genomic_DNA"/>
</dbReference>
<reference evidence="7 8" key="1">
    <citation type="submission" date="2024-01" db="EMBL/GenBank/DDBJ databases">
        <title>A telomere-to-telomere, gap-free genome of sweet tea (Lithocarpus litseifolius).</title>
        <authorList>
            <person name="Zhou J."/>
        </authorList>
    </citation>
    <scope>NUCLEOTIDE SEQUENCE [LARGE SCALE GENOMIC DNA]</scope>
    <source>
        <strain evidence="7">Zhou-2022a</strain>
        <tissue evidence="7">Leaf</tissue>
    </source>
</reference>
<keyword evidence="3 6" id="KW-0812">Transmembrane</keyword>
<proteinExistence type="inferred from homology"/>
<feature type="transmembrane region" description="Helical" evidence="6">
    <location>
        <begin position="64"/>
        <end position="83"/>
    </location>
</feature>
<dbReference type="Proteomes" id="UP001459277">
    <property type="component" value="Unassembled WGS sequence"/>
</dbReference>
<evidence type="ECO:0000256" key="4">
    <source>
        <dbReference type="ARBA" id="ARBA00022989"/>
    </source>
</evidence>
<feature type="transmembrane region" description="Helical" evidence="6">
    <location>
        <begin position="173"/>
        <end position="193"/>
    </location>
</feature>
<dbReference type="SUPFAM" id="SSF103473">
    <property type="entry name" value="MFS general substrate transporter"/>
    <property type="match status" value="1"/>
</dbReference>
<dbReference type="GO" id="GO:0016020">
    <property type="term" value="C:membrane"/>
    <property type="evidence" value="ECO:0007669"/>
    <property type="project" value="UniProtKB-SubCell"/>
</dbReference>
<dbReference type="AlphaFoldDB" id="A0AAW2C142"/>
<name>A0AAW2C142_9ROSI</name>
<feature type="transmembrane region" description="Helical" evidence="6">
    <location>
        <begin position="144"/>
        <end position="167"/>
    </location>
</feature>
<dbReference type="InterPro" id="IPR036259">
    <property type="entry name" value="MFS_trans_sf"/>
</dbReference>
<feature type="transmembrane region" description="Helical" evidence="6">
    <location>
        <begin position="103"/>
        <end position="123"/>
    </location>
</feature>
<sequence length="303" mass="33190">MMTLDNVGFVANMASMVLYFLNVMHYDFSGSATTTTNYLGTAFLLTLVGGFISDAYMTRLNTGLLFGAIEVLGYVLLIIQSRYPKLHPAACEKSTCIHGTKALLFYASLGLAALGGGGIRGSIPGLGADQFDYKNPEERKHIATFFNWFLLSITIGATFGVTFVVYVSTNVGWYIGFAISMSCAFSGLIAAALEKPFYLVRVPEKVPCRGSYRLLDKAAVLPNGMEAGKWRVHCNTSGRSEDFDEDDAYPLKHYPHEHMFSSIADLFGPTRNHHGHTHSRFFHPTSLNSGDSFSVHVPPNTGL</sequence>
<protein>
    <submittedName>
        <fullName evidence="7">Uncharacterized protein</fullName>
    </submittedName>
</protein>
<gene>
    <name evidence="7" type="ORF">SO802_026921</name>
</gene>
<keyword evidence="4 6" id="KW-1133">Transmembrane helix</keyword>
<keyword evidence="5 6" id="KW-0472">Membrane</keyword>
<feature type="transmembrane region" description="Helical" evidence="6">
    <location>
        <begin position="7"/>
        <end position="26"/>
    </location>
</feature>
<comment type="similarity">
    <text evidence="2">Belongs to the major facilitator superfamily. Proton-dependent oligopeptide transporter (POT/PTR) (TC 2.A.17) family.</text>
</comment>
<evidence type="ECO:0000313" key="8">
    <source>
        <dbReference type="Proteomes" id="UP001459277"/>
    </source>
</evidence>
<dbReference type="Pfam" id="PF00854">
    <property type="entry name" value="PTR2"/>
    <property type="match status" value="1"/>
</dbReference>
<dbReference type="InterPro" id="IPR000109">
    <property type="entry name" value="POT_fam"/>
</dbReference>
<evidence type="ECO:0000256" key="6">
    <source>
        <dbReference type="SAM" id="Phobius"/>
    </source>
</evidence>
<accession>A0AAW2C142</accession>
<comment type="subcellular location">
    <subcellularLocation>
        <location evidence="1">Membrane</location>
        <topology evidence="1">Multi-pass membrane protein</topology>
    </subcellularLocation>
</comment>
<dbReference type="PANTHER" id="PTHR11654">
    <property type="entry name" value="OLIGOPEPTIDE TRANSPORTER-RELATED"/>
    <property type="match status" value="1"/>
</dbReference>
<feature type="transmembrane region" description="Helical" evidence="6">
    <location>
        <begin position="38"/>
        <end position="57"/>
    </location>
</feature>